<protein>
    <submittedName>
        <fullName evidence="1">Uncharacterized protein</fullName>
    </submittedName>
</protein>
<dbReference type="STRING" id="1156985.SAMN04488118_1024"/>
<dbReference type="EMBL" id="FMWG01000002">
    <property type="protein sequence ID" value="SCZ52480.1"/>
    <property type="molecule type" value="Genomic_DNA"/>
</dbReference>
<keyword evidence="2" id="KW-1185">Reference proteome</keyword>
<evidence type="ECO:0000313" key="2">
    <source>
        <dbReference type="Proteomes" id="UP000198767"/>
    </source>
</evidence>
<accession>A0A1G5PTB8</accession>
<gene>
    <name evidence="1" type="ORF">SAMN04488118_1024</name>
</gene>
<dbReference type="AlphaFoldDB" id="A0A1G5PTB8"/>
<dbReference type="Proteomes" id="UP000198767">
    <property type="component" value="Unassembled WGS sequence"/>
</dbReference>
<name>A0A1G5PTB8_9RHOB</name>
<reference evidence="1 2" key="1">
    <citation type="submission" date="2016-10" db="EMBL/GenBank/DDBJ databases">
        <authorList>
            <person name="de Groot N.N."/>
        </authorList>
    </citation>
    <scope>NUCLEOTIDE SEQUENCE [LARGE SCALE GENOMIC DNA]</scope>
    <source>
        <strain evidence="1 2">U95</strain>
    </source>
</reference>
<sequence length="47" mass="5338">MNSQTLSGLLSDQKIEKIFHAYGFSIPVGKDGRRLWPKKFKTRLASS</sequence>
<proteinExistence type="predicted"/>
<organism evidence="1 2">
    <name type="scientific">Epibacterium ulvae</name>
    <dbReference type="NCBI Taxonomy" id="1156985"/>
    <lineage>
        <taxon>Bacteria</taxon>
        <taxon>Pseudomonadati</taxon>
        <taxon>Pseudomonadota</taxon>
        <taxon>Alphaproteobacteria</taxon>
        <taxon>Rhodobacterales</taxon>
        <taxon>Roseobacteraceae</taxon>
        <taxon>Epibacterium</taxon>
    </lineage>
</organism>
<evidence type="ECO:0000313" key="1">
    <source>
        <dbReference type="EMBL" id="SCZ52480.1"/>
    </source>
</evidence>